<organism evidence="1 2">
    <name type="scientific">Caerostris darwini</name>
    <dbReference type="NCBI Taxonomy" id="1538125"/>
    <lineage>
        <taxon>Eukaryota</taxon>
        <taxon>Metazoa</taxon>
        <taxon>Ecdysozoa</taxon>
        <taxon>Arthropoda</taxon>
        <taxon>Chelicerata</taxon>
        <taxon>Arachnida</taxon>
        <taxon>Araneae</taxon>
        <taxon>Araneomorphae</taxon>
        <taxon>Entelegynae</taxon>
        <taxon>Araneoidea</taxon>
        <taxon>Araneidae</taxon>
        <taxon>Caerostris</taxon>
    </lineage>
</organism>
<dbReference type="EMBL" id="BPLQ01011335">
    <property type="protein sequence ID" value="GIY57418.1"/>
    <property type="molecule type" value="Genomic_DNA"/>
</dbReference>
<protein>
    <submittedName>
        <fullName evidence="1">Uncharacterized protein</fullName>
    </submittedName>
</protein>
<evidence type="ECO:0000313" key="2">
    <source>
        <dbReference type="Proteomes" id="UP001054837"/>
    </source>
</evidence>
<keyword evidence="2" id="KW-1185">Reference proteome</keyword>
<gene>
    <name evidence="1" type="ORF">CDAR_368091</name>
</gene>
<comment type="caution">
    <text evidence="1">The sequence shown here is derived from an EMBL/GenBank/DDBJ whole genome shotgun (WGS) entry which is preliminary data.</text>
</comment>
<name>A0AAV4UI38_9ARAC</name>
<dbReference type="AlphaFoldDB" id="A0AAV4UI38"/>
<accession>A0AAV4UI38</accession>
<evidence type="ECO:0000313" key="1">
    <source>
        <dbReference type="EMBL" id="GIY57418.1"/>
    </source>
</evidence>
<proteinExistence type="predicted"/>
<reference evidence="1 2" key="1">
    <citation type="submission" date="2021-06" db="EMBL/GenBank/DDBJ databases">
        <title>Caerostris darwini draft genome.</title>
        <authorList>
            <person name="Kono N."/>
            <person name="Arakawa K."/>
        </authorList>
    </citation>
    <scope>NUCLEOTIDE SEQUENCE [LARGE SCALE GENOMIC DNA]</scope>
</reference>
<sequence>MTLSRFSVSNNNFDSSSFSSRFFFLWDPHRIILLQAFENGTGTWGSIKIFPGMGQCGGKGALTADDFFSPLCVHFCRSAAFRSFSSSTDGFFSSHSHGWGMGDIAAMGEIATPGFHLLA</sequence>
<dbReference type="Proteomes" id="UP001054837">
    <property type="component" value="Unassembled WGS sequence"/>
</dbReference>